<evidence type="ECO:0000256" key="4">
    <source>
        <dbReference type="ARBA" id="ARBA00022723"/>
    </source>
</evidence>
<keyword evidence="5 8" id="KW-0460">Magnesium</keyword>
<evidence type="ECO:0000256" key="7">
    <source>
        <dbReference type="ARBA" id="ARBA00023211"/>
    </source>
</evidence>
<keyword evidence="4 8" id="KW-0479">Metal-binding</keyword>
<dbReference type="InterPro" id="IPR004790">
    <property type="entry name" value="Isocitrate_DH_NADP"/>
</dbReference>
<keyword evidence="8" id="KW-0521">NADP</keyword>
<dbReference type="NCBIfam" id="TIGR00127">
    <property type="entry name" value="nadp_idh_euk"/>
    <property type="match status" value="1"/>
</dbReference>
<evidence type="ECO:0000313" key="10">
    <source>
        <dbReference type="EMBL" id="MFC5026276.1"/>
    </source>
</evidence>
<dbReference type="SUPFAM" id="SSF53659">
    <property type="entry name" value="Isocitrate/Isopropylmalate dehydrogenase-like"/>
    <property type="match status" value="1"/>
</dbReference>
<dbReference type="EMBL" id="JBHSJD010000024">
    <property type="protein sequence ID" value="MFC5026276.1"/>
    <property type="molecule type" value="Genomic_DNA"/>
</dbReference>
<evidence type="ECO:0000256" key="6">
    <source>
        <dbReference type="ARBA" id="ARBA00023002"/>
    </source>
</evidence>
<sequence length="410" mass="44393">MAKIKAVHPVVELDGDDMTRVIWQFIRDRLVLPHLDVDLKYYDLGVQSRDATGDQVTADAAQAVLRYGAGVKCPAIGPDEARVEEFRLKARFRPPAATIGAVLGGAVLHEPVVIGDLPRPFPGPATRPAVVARPALDDQDGATELRVPGEGTLTVTFTPTDGAGSEPVEREVCAFPGPGTALAVHSLDAPARDFARAVLRHGLERRFPVYLSTRNTALKRYDGRFRDLFQEVYDAEFRADFERADLTYEHRPAGDMVAEALKGDGGWIWAGRGGHDGDLRSALVSRGFGTPGLMTSVLVTPDGRTLLAEPAHGTVTRHYRLHQQGRPTSTNPIASVCAWSRGLAHRGRLDGTPEVVRFADALVRVCAETVEGGQMTADLALLFGPGQPWLTTTQFLEALEENLLKALAAF</sequence>
<dbReference type="Pfam" id="PF00180">
    <property type="entry name" value="Iso_dh"/>
    <property type="match status" value="2"/>
</dbReference>
<dbReference type="EC" id="1.1.1.42" evidence="8"/>
<keyword evidence="3 8" id="KW-0816">Tricarboxylic acid cycle</keyword>
<dbReference type="SMART" id="SM01329">
    <property type="entry name" value="Iso_dh"/>
    <property type="match status" value="1"/>
</dbReference>
<comment type="cofactor">
    <cofactor evidence="1">
        <name>Mn(2+)</name>
        <dbReference type="ChEBI" id="CHEBI:29035"/>
    </cofactor>
</comment>
<reference evidence="11" key="1">
    <citation type="journal article" date="2019" name="Int. J. Syst. Evol. Microbiol.">
        <title>The Global Catalogue of Microorganisms (GCM) 10K type strain sequencing project: providing services to taxonomists for standard genome sequencing and annotation.</title>
        <authorList>
            <consortium name="The Broad Institute Genomics Platform"/>
            <consortium name="The Broad Institute Genome Sequencing Center for Infectious Disease"/>
            <person name="Wu L."/>
            <person name="Ma J."/>
        </authorList>
    </citation>
    <scope>NUCLEOTIDE SEQUENCE [LARGE SCALE GENOMIC DNA]</scope>
    <source>
        <strain evidence="11">CGMCC 4.1648</strain>
    </source>
</reference>
<dbReference type="PIRSF" id="PIRSF000108">
    <property type="entry name" value="IDH_NADP"/>
    <property type="match status" value="1"/>
</dbReference>
<gene>
    <name evidence="10" type="ORF">ACFPM3_29505</name>
</gene>
<keyword evidence="6 8" id="KW-0560">Oxidoreductase</keyword>
<proteinExistence type="inferred from homology"/>
<evidence type="ECO:0000256" key="2">
    <source>
        <dbReference type="ARBA" id="ARBA00007769"/>
    </source>
</evidence>
<accession>A0ABV9XLN7</accession>
<protein>
    <recommendedName>
        <fullName evidence="8">Isocitrate dehydrogenase [NADP]</fullName>
        <ecNumber evidence="8">1.1.1.42</ecNumber>
    </recommendedName>
</protein>
<evidence type="ECO:0000256" key="8">
    <source>
        <dbReference type="PIRNR" id="PIRNR000108"/>
    </source>
</evidence>
<comment type="similarity">
    <text evidence="2 8">Belongs to the isocitrate and isopropylmalate dehydrogenases family.</text>
</comment>
<evidence type="ECO:0000256" key="1">
    <source>
        <dbReference type="ARBA" id="ARBA00001936"/>
    </source>
</evidence>
<dbReference type="Gene3D" id="3.40.718.10">
    <property type="entry name" value="Isopropylmalate Dehydrogenase"/>
    <property type="match status" value="1"/>
</dbReference>
<dbReference type="NCBIfam" id="NF006156">
    <property type="entry name" value="PRK08299.1"/>
    <property type="match status" value="1"/>
</dbReference>
<evidence type="ECO:0000313" key="11">
    <source>
        <dbReference type="Proteomes" id="UP001595829"/>
    </source>
</evidence>
<keyword evidence="7 8" id="KW-0464">Manganese</keyword>
<keyword evidence="11" id="KW-1185">Reference proteome</keyword>
<name>A0ABV9XLN7_9ACTN</name>
<comment type="caution">
    <text evidence="10">The sequence shown here is derived from an EMBL/GenBank/DDBJ whole genome shotgun (WGS) entry which is preliminary data.</text>
</comment>
<comment type="catalytic activity">
    <reaction evidence="8">
        <text>D-threo-isocitrate + NADP(+) = 2-oxoglutarate + CO2 + NADPH</text>
        <dbReference type="Rhea" id="RHEA:19629"/>
        <dbReference type="ChEBI" id="CHEBI:15562"/>
        <dbReference type="ChEBI" id="CHEBI:16526"/>
        <dbReference type="ChEBI" id="CHEBI:16810"/>
        <dbReference type="ChEBI" id="CHEBI:57783"/>
        <dbReference type="ChEBI" id="CHEBI:58349"/>
        <dbReference type="EC" id="1.1.1.42"/>
    </reaction>
</comment>
<dbReference type="GO" id="GO:0004450">
    <property type="term" value="F:isocitrate dehydrogenase (NADP+) activity"/>
    <property type="evidence" value="ECO:0007669"/>
    <property type="project" value="UniProtKB-EC"/>
</dbReference>
<dbReference type="PANTHER" id="PTHR11822:SF21">
    <property type="entry name" value="ISOCITRATE DEHYDROGENASE [NADP], MITOCHONDRIAL"/>
    <property type="match status" value="1"/>
</dbReference>
<evidence type="ECO:0000259" key="9">
    <source>
        <dbReference type="SMART" id="SM01329"/>
    </source>
</evidence>
<comment type="cofactor">
    <cofactor evidence="8">
        <name>Mg(2+)</name>
        <dbReference type="ChEBI" id="CHEBI:18420"/>
    </cofactor>
    <cofactor evidence="8">
        <name>Mn(2+)</name>
        <dbReference type="ChEBI" id="CHEBI:29035"/>
    </cofactor>
    <text evidence="8">Binds 1 Mg(2+) or Mn(2+) ion per subunit.</text>
</comment>
<organism evidence="10 11">
    <name type="scientific">Streptomyces coeruleoprunus</name>
    <dbReference type="NCBI Taxonomy" id="285563"/>
    <lineage>
        <taxon>Bacteria</taxon>
        <taxon>Bacillati</taxon>
        <taxon>Actinomycetota</taxon>
        <taxon>Actinomycetes</taxon>
        <taxon>Kitasatosporales</taxon>
        <taxon>Streptomycetaceae</taxon>
        <taxon>Streptomyces</taxon>
    </lineage>
</organism>
<evidence type="ECO:0000256" key="5">
    <source>
        <dbReference type="ARBA" id="ARBA00022842"/>
    </source>
</evidence>
<dbReference type="Proteomes" id="UP001595829">
    <property type="component" value="Unassembled WGS sequence"/>
</dbReference>
<dbReference type="PANTHER" id="PTHR11822">
    <property type="entry name" value="NADP-SPECIFIC ISOCITRATE DEHYDROGENASE"/>
    <property type="match status" value="1"/>
</dbReference>
<evidence type="ECO:0000256" key="3">
    <source>
        <dbReference type="ARBA" id="ARBA00022532"/>
    </source>
</evidence>
<dbReference type="RefSeq" id="WP_345689876.1">
    <property type="nucleotide sequence ID" value="NZ_BAABIT010000001.1"/>
</dbReference>
<feature type="domain" description="Isopropylmalate dehydrogenase-like" evidence="9">
    <location>
        <begin position="9"/>
        <end position="399"/>
    </location>
</feature>
<dbReference type="InterPro" id="IPR024084">
    <property type="entry name" value="IsoPropMal-DH-like_dom"/>
</dbReference>